<protein>
    <recommendedName>
        <fullName evidence="11">Neutral protease 2</fullName>
        <ecNumber evidence="11">3.4.24.39</ecNumber>
    </recommendedName>
    <alternativeName>
        <fullName evidence="11">Deuterolysin</fullName>
    </alternativeName>
</protein>
<evidence type="ECO:0000256" key="8">
    <source>
        <dbReference type="ARBA" id="ARBA00022833"/>
    </source>
</evidence>
<comment type="caution">
    <text evidence="12">The sequence shown here is derived from an EMBL/GenBank/DDBJ whole genome shotgun (WGS) entry which is preliminary data.</text>
</comment>
<keyword evidence="9 11" id="KW-0482">Metalloprotease</keyword>
<evidence type="ECO:0000256" key="7">
    <source>
        <dbReference type="ARBA" id="ARBA00022801"/>
    </source>
</evidence>
<dbReference type="Proteomes" id="UP001578633">
    <property type="component" value="Chromosome 5"/>
</dbReference>
<evidence type="ECO:0000256" key="3">
    <source>
        <dbReference type="ARBA" id="ARBA00022670"/>
    </source>
</evidence>
<organism evidence="12 13">
    <name type="scientific">Alternaria dauci</name>
    <dbReference type="NCBI Taxonomy" id="48095"/>
    <lineage>
        <taxon>Eukaryota</taxon>
        <taxon>Fungi</taxon>
        <taxon>Dikarya</taxon>
        <taxon>Ascomycota</taxon>
        <taxon>Pezizomycotina</taxon>
        <taxon>Dothideomycetes</taxon>
        <taxon>Pleosporomycetidae</taxon>
        <taxon>Pleosporales</taxon>
        <taxon>Pleosporineae</taxon>
        <taxon>Pleosporaceae</taxon>
        <taxon>Alternaria</taxon>
        <taxon>Alternaria sect. Porri</taxon>
    </lineage>
</organism>
<dbReference type="Gene3D" id="2.60.40.2970">
    <property type="match status" value="1"/>
</dbReference>
<keyword evidence="10" id="KW-0865">Zymogen</keyword>
<keyword evidence="3 11" id="KW-0645">Protease</keyword>
<evidence type="ECO:0000256" key="5">
    <source>
        <dbReference type="ARBA" id="ARBA00022723"/>
    </source>
</evidence>
<comment type="subcellular location">
    <subcellularLocation>
        <location evidence="11">Secreted</location>
    </subcellularLocation>
</comment>
<dbReference type="GeneID" id="96086606"/>
<dbReference type="RefSeq" id="XP_069306644.1">
    <property type="nucleotide sequence ID" value="XM_069452479.1"/>
</dbReference>
<keyword evidence="11" id="KW-0964">Secreted</keyword>
<evidence type="ECO:0000256" key="9">
    <source>
        <dbReference type="ARBA" id="ARBA00023049"/>
    </source>
</evidence>
<dbReference type="InterPro" id="IPR001384">
    <property type="entry name" value="Peptidase_M35"/>
</dbReference>
<keyword evidence="13" id="KW-1185">Reference proteome</keyword>
<dbReference type="SUPFAM" id="SSF55486">
    <property type="entry name" value="Metalloproteases ('zincins'), catalytic domain"/>
    <property type="match status" value="1"/>
</dbReference>
<keyword evidence="7 11" id="KW-0378">Hydrolase</keyword>
<reference evidence="12 13" key="1">
    <citation type="submission" date="2024-09" db="EMBL/GenBank/DDBJ databases">
        <title>T2T genomes of carrot and Alternaria dauci and their utility for understanding host-pathogen interaction during carrot leaf blight disease.</title>
        <authorList>
            <person name="Liu W."/>
            <person name="Xu S."/>
            <person name="Ou C."/>
            <person name="Liu X."/>
            <person name="Zhuang F."/>
            <person name="Deng X.W."/>
        </authorList>
    </citation>
    <scope>NUCLEOTIDE SEQUENCE [LARGE SCALE GENOMIC DNA]</scope>
    <source>
        <strain evidence="12 13">A2016</strain>
    </source>
</reference>
<keyword evidence="8 11" id="KW-0862">Zinc</keyword>
<evidence type="ECO:0000256" key="11">
    <source>
        <dbReference type="RuleBase" id="RU361126"/>
    </source>
</evidence>
<evidence type="ECO:0000256" key="6">
    <source>
        <dbReference type="ARBA" id="ARBA00022729"/>
    </source>
</evidence>
<comment type="similarity">
    <text evidence="2 11">Belongs to the peptidase M35 family.</text>
</comment>
<gene>
    <name evidence="12" type="ORF">ACET3X_006284</name>
</gene>
<evidence type="ECO:0000256" key="10">
    <source>
        <dbReference type="ARBA" id="ARBA00023145"/>
    </source>
</evidence>
<feature type="chain" id="PRO_5044962366" description="Neutral protease 2" evidence="11">
    <location>
        <begin position="21"/>
        <end position="363"/>
    </location>
</feature>
<evidence type="ECO:0000313" key="12">
    <source>
        <dbReference type="EMBL" id="KAL1796060.1"/>
    </source>
</evidence>
<keyword evidence="4 11" id="KW-0165">Cleavage on pair of basic residues</keyword>
<evidence type="ECO:0000313" key="13">
    <source>
        <dbReference type="Proteomes" id="UP001578633"/>
    </source>
</evidence>
<accession>A0ABR3UI63</accession>
<dbReference type="InterPro" id="IPR024079">
    <property type="entry name" value="MetalloPept_cat_dom_sf"/>
</dbReference>
<evidence type="ECO:0000256" key="2">
    <source>
        <dbReference type="ARBA" id="ARBA00010279"/>
    </source>
</evidence>
<dbReference type="EC" id="3.4.24.39" evidence="11"/>
<keyword evidence="6 11" id="KW-0732">Signal</keyword>
<evidence type="ECO:0000256" key="1">
    <source>
        <dbReference type="ARBA" id="ARBA00001187"/>
    </source>
</evidence>
<sequence length="363" mass="39574">MKLFTNKLIAVLAFLSYTIAASVNMLQTEGPLNVQLAASGDTVVKMTITNIGDTTLNLLSTGTLLDETLPVKRITLYSNSSSKRVPFEGIAIQLDTSVLSVDNFFILESGSRKEFAIDAAALHNLSSGGSFDVFANGMLPYANENSTELVGVLRYDSNRLSISVDGKRAAAVHESPVKRSYVPRRICDTTCHEAIRIALRNCKELASGAATAAEAGDSRLITFFKSSSKRVRDQVSTRMRAVAKECNTWSSRTMSSYGGRTDEICSLGNISMYAYNWAGSSYITYCELFLTGSPAASRDCKRLDQGTTVLDEMKHAQNVFSPGTEDHTYGFDTTVQLSTDRALENADSYALFAHFVYLGCVAY</sequence>
<keyword evidence="5 11" id="KW-0479">Metal-binding</keyword>
<feature type="signal peptide" evidence="11">
    <location>
        <begin position="1"/>
        <end position="20"/>
    </location>
</feature>
<dbReference type="EMBL" id="JBHGVX010000005">
    <property type="protein sequence ID" value="KAL1796060.1"/>
    <property type="molecule type" value="Genomic_DNA"/>
</dbReference>
<dbReference type="PANTHER" id="PTHR37016">
    <property type="match status" value="1"/>
</dbReference>
<dbReference type="PANTHER" id="PTHR37016:SF3">
    <property type="entry name" value="NEUTRAL PROTEASE 2-RELATED"/>
    <property type="match status" value="1"/>
</dbReference>
<proteinExistence type="inferred from homology"/>
<dbReference type="PRINTS" id="PR00768">
    <property type="entry name" value="DEUTEROLYSIN"/>
</dbReference>
<dbReference type="CDD" id="cd11008">
    <property type="entry name" value="M35_deuterolysin_like"/>
    <property type="match status" value="1"/>
</dbReference>
<dbReference type="InterPro" id="IPR050414">
    <property type="entry name" value="Fungal_M35_metalloproteases"/>
</dbReference>
<comment type="catalytic activity">
    <reaction evidence="1 11">
        <text>Preferential cleavage of bonds with hydrophobic residues in P1'. Also 3-Asn-|-Gln-4 and 8-Gly-|-Ser-9 bonds in insulin B chain.</text>
        <dbReference type="EC" id="3.4.24.39"/>
    </reaction>
</comment>
<name>A0ABR3UI63_9PLEO</name>
<dbReference type="Pfam" id="PF02102">
    <property type="entry name" value="Peptidase_M35"/>
    <property type="match status" value="1"/>
</dbReference>
<comment type="cofactor">
    <cofactor evidence="11">
        <name>Zn(2+)</name>
        <dbReference type="ChEBI" id="CHEBI:29105"/>
    </cofactor>
    <text evidence="11">Binds 1 zinc ion per subunit.</text>
</comment>
<dbReference type="Gene3D" id="3.40.390.10">
    <property type="entry name" value="Collagenase (Catalytic Domain)"/>
    <property type="match status" value="1"/>
</dbReference>
<evidence type="ECO:0000256" key="4">
    <source>
        <dbReference type="ARBA" id="ARBA00022685"/>
    </source>
</evidence>
<comment type="function">
    <text evidence="11">Secreted metalloproteinase that allows assimilation of proteinaceous substrates. Shows high activities on basic nuclear substrates such as histone and protamine.</text>
</comment>